<dbReference type="RefSeq" id="WP_101642638.1">
    <property type="nucleotide sequence ID" value="NZ_PGUY01000038.1"/>
</dbReference>
<evidence type="ECO:0000313" key="3">
    <source>
        <dbReference type="Proteomes" id="UP000234748"/>
    </source>
</evidence>
<comment type="caution">
    <text evidence="2">The sequence shown here is derived from an EMBL/GenBank/DDBJ whole genome shotgun (WGS) entry which is preliminary data.</text>
</comment>
<dbReference type="GO" id="GO:0016787">
    <property type="term" value="F:hydrolase activity"/>
    <property type="evidence" value="ECO:0007669"/>
    <property type="project" value="UniProtKB-KW"/>
</dbReference>
<evidence type="ECO:0000313" key="2">
    <source>
        <dbReference type="EMBL" id="PLT29533.1"/>
    </source>
</evidence>
<dbReference type="EMBL" id="PGUY01000038">
    <property type="protein sequence ID" value="PLT29533.1"/>
    <property type="molecule type" value="Genomic_DNA"/>
</dbReference>
<keyword evidence="3" id="KW-1185">Reference proteome</keyword>
<dbReference type="SMART" id="SM00849">
    <property type="entry name" value="Lactamase_B"/>
    <property type="match status" value="1"/>
</dbReference>
<dbReference type="PANTHER" id="PTHR47619">
    <property type="entry name" value="METALLO-HYDROLASE YYCJ-RELATED"/>
    <property type="match status" value="1"/>
</dbReference>
<accession>A0A2N5M5I0</accession>
<proteinExistence type="predicted"/>
<dbReference type="InterPro" id="IPR058121">
    <property type="entry name" value="WalJ/YycJ"/>
</dbReference>
<name>A0A2N5M5I0_9BACI</name>
<dbReference type="InterPro" id="IPR001279">
    <property type="entry name" value="Metallo-B-lactamas"/>
</dbReference>
<dbReference type="OrthoDB" id="9781189at2"/>
<sequence>MAMHFSVLASGSTGNAIYVEADGQSFLVDAGLSGKQMDLLFKQIGRDASKLTGLLVTHEHSDHIKGLGILARKYKLPVYANAKTWQAMERNIGEIPLDQKFTFDMETVKTFGSLDIESFGVSHDAAEPMFYVFHHEGKKLVLITDTGYVSDRMKGTISNADMYVFESNHDVQMLRMGRYPWNTKRRILSDVGHVSNEDAAIAMSEVAGDHTKRFYLAHLSLDNNMKDLARMSVAQTLETRGIRVGEQFEIYDTDCKIPTDLVCV</sequence>
<dbReference type="Pfam" id="PF12706">
    <property type="entry name" value="Lactamase_B_2"/>
    <property type="match status" value="1"/>
</dbReference>
<dbReference type="AlphaFoldDB" id="A0A2N5M5I0"/>
<dbReference type="PANTHER" id="PTHR47619:SF1">
    <property type="entry name" value="EXODEOXYRIBONUCLEASE WALJ"/>
    <property type="match status" value="1"/>
</dbReference>
<reference evidence="2 3" key="1">
    <citation type="submission" date="2017-11" db="EMBL/GenBank/DDBJ databases">
        <title>Comparitive Functional Genomics of Dry Heat Resistant strains isolated from the Viking Spacecraft.</title>
        <authorList>
            <person name="Seuylemezian A."/>
            <person name="Cooper K."/>
            <person name="Vaishampayan P."/>
        </authorList>
    </citation>
    <scope>NUCLEOTIDE SEQUENCE [LARGE SCALE GENOMIC DNA]</scope>
    <source>
        <strain evidence="2 3">V1-29</strain>
    </source>
</reference>
<organism evidence="2 3">
    <name type="scientific">Peribacillus deserti</name>
    <dbReference type="NCBI Taxonomy" id="673318"/>
    <lineage>
        <taxon>Bacteria</taxon>
        <taxon>Bacillati</taxon>
        <taxon>Bacillota</taxon>
        <taxon>Bacilli</taxon>
        <taxon>Bacillales</taxon>
        <taxon>Bacillaceae</taxon>
        <taxon>Peribacillus</taxon>
    </lineage>
</organism>
<evidence type="ECO:0000259" key="1">
    <source>
        <dbReference type="SMART" id="SM00849"/>
    </source>
</evidence>
<dbReference type="Proteomes" id="UP000234748">
    <property type="component" value="Unassembled WGS sequence"/>
</dbReference>
<feature type="domain" description="Metallo-beta-lactamase" evidence="1">
    <location>
        <begin position="13"/>
        <end position="184"/>
    </location>
</feature>
<gene>
    <name evidence="2" type="ORF">CUU66_12475</name>
</gene>
<protein>
    <submittedName>
        <fullName evidence="2">MBL fold metallo-hydrolase</fullName>
    </submittedName>
</protein>
<keyword evidence="2" id="KW-0378">Hydrolase</keyword>
<dbReference type="InterPro" id="IPR052533">
    <property type="entry name" value="WalJ/YycJ-like"/>
</dbReference>
<dbReference type="SUPFAM" id="SSF56281">
    <property type="entry name" value="Metallo-hydrolase/oxidoreductase"/>
    <property type="match status" value="1"/>
</dbReference>
<dbReference type="InterPro" id="IPR036866">
    <property type="entry name" value="RibonucZ/Hydroxyglut_hydro"/>
</dbReference>
<dbReference type="CDD" id="cd07733">
    <property type="entry name" value="YycJ-like_MBL-fold"/>
    <property type="match status" value="1"/>
</dbReference>
<dbReference type="Gene3D" id="3.60.15.10">
    <property type="entry name" value="Ribonuclease Z/Hydroxyacylglutathione hydrolase-like"/>
    <property type="match status" value="1"/>
</dbReference>